<organism evidence="16 17">
    <name type="scientific">Lentilactobacillus hilgardii</name>
    <name type="common">Lactobacillus hilgardii</name>
    <dbReference type="NCBI Taxonomy" id="1588"/>
    <lineage>
        <taxon>Bacteria</taxon>
        <taxon>Bacillati</taxon>
        <taxon>Bacillota</taxon>
        <taxon>Bacilli</taxon>
        <taxon>Lactobacillales</taxon>
        <taxon>Lactobacillaceae</taxon>
        <taxon>Lentilactobacillus</taxon>
    </lineage>
</organism>
<keyword evidence="4 14" id="KW-0812">Transmembrane</keyword>
<keyword evidence="7" id="KW-0187">Copper transport</keyword>
<keyword evidence="5 14" id="KW-0479">Metal-binding</keyword>
<evidence type="ECO:0000256" key="7">
    <source>
        <dbReference type="ARBA" id="ARBA00022796"/>
    </source>
</evidence>
<feature type="transmembrane region" description="Helical" evidence="14">
    <location>
        <begin position="91"/>
        <end position="108"/>
    </location>
</feature>
<keyword evidence="7" id="KW-0406">Ion transport</keyword>
<keyword evidence="6 14" id="KW-0547">Nucleotide-binding</keyword>
<feature type="transmembrane region" description="Helical" evidence="14">
    <location>
        <begin position="243"/>
        <end position="262"/>
    </location>
</feature>
<evidence type="ECO:0000256" key="8">
    <source>
        <dbReference type="ARBA" id="ARBA00022840"/>
    </source>
</evidence>
<dbReference type="GO" id="GO:0046872">
    <property type="term" value="F:metal ion binding"/>
    <property type="evidence" value="ECO:0007669"/>
    <property type="project" value="UniProtKB-KW"/>
</dbReference>
<dbReference type="SUPFAM" id="SSF81653">
    <property type="entry name" value="Calcium ATPase, transduction domain A"/>
    <property type="match status" value="1"/>
</dbReference>
<comment type="subcellular location">
    <subcellularLocation>
        <location evidence="1">Cell membrane</location>
        <topology evidence="1">Multi-pass membrane protein</topology>
    </subcellularLocation>
</comment>
<evidence type="ECO:0000256" key="2">
    <source>
        <dbReference type="ARBA" id="ARBA00006024"/>
    </source>
</evidence>
<keyword evidence="3 14" id="KW-1003">Cell membrane</keyword>
<proteinExistence type="inferred from homology"/>
<evidence type="ECO:0000256" key="1">
    <source>
        <dbReference type="ARBA" id="ARBA00004651"/>
    </source>
</evidence>
<evidence type="ECO:0000256" key="4">
    <source>
        <dbReference type="ARBA" id="ARBA00022692"/>
    </source>
</evidence>
<dbReference type="AlphaFoldDB" id="A0A6P1E8P4"/>
<evidence type="ECO:0000256" key="11">
    <source>
        <dbReference type="ARBA" id="ARBA00022989"/>
    </source>
</evidence>
<protein>
    <submittedName>
        <fullName evidence="16">Heavy metal translocating P-type ATPase</fullName>
    </submittedName>
</protein>
<feature type="transmembrane region" description="Helical" evidence="14">
    <location>
        <begin position="274"/>
        <end position="297"/>
    </location>
</feature>
<feature type="transmembrane region" description="Helical" evidence="14">
    <location>
        <begin position="576"/>
        <end position="603"/>
    </location>
</feature>
<dbReference type="EMBL" id="CP047121">
    <property type="protein sequence ID" value="QHB52122.1"/>
    <property type="molecule type" value="Genomic_DNA"/>
</dbReference>
<accession>A0A6P1E8P4</accession>
<dbReference type="Pfam" id="PF00702">
    <property type="entry name" value="Hydrolase"/>
    <property type="match status" value="1"/>
</dbReference>
<keyword evidence="7" id="KW-0813">Transport</keyword>
<dbReference type="Proteomes" id="UP000465035">
    <property type="component" value="Chromosome"/>
</dbReference>
<dbReference type="NCBIfam" id="TIGR01494">
    <property type="entry name" value="ATPase_P-type"/>
    <property type="match status" value="1"/>
</dbReference>
<evidence type="ECO:0000256" key="10">
    <source>
        <dbReference type="ARBA" id="ARBA00022967"/>
    </source>
</evidence>
<dbReference type="SFLD" id="SFLDS00003">
    <property type="entry name" value="Haloacid_Dehalogenase"/>
    <property type="match status" value="1"/>
</dbReference>
<dbReference type="PRINTS" id="PR00119">
    <property type="entry name" value="CATATPASE"/>
</dbReference>
<dbReference type="GO" id="GO:0006825">
    <property type="term" value="P:copper ion transport"/>
    <property type="evidence" value="ECO:0007669"/>
    <property type="project" value="UniProtKB-KW"/>
</dbReference>
<gene>
    <name evidence="16" type="ORF">GQR93_07955</name>
</gene>
<keyword evidence="11 14" id="KW-1133">Transmembrane helix</keyword>
<evidence type="ECO:0000256" key="12">
    <source>
        <dbReference type="ARBA" id="ARBA00023008"/>
    </source>
</evidence>
<dbReference type="Pfam" id="PF00122">
    <property type="entry name" value="E1-E2_ATPase"/>
    <property type="match status" value="1"/>
</dbReference>
<dbReference type="InterPro" id="IPR023299">
    <property type="entry name" value="ATPase_P-typ_cyto_dom_N"/>
</dbReference>
<dbReference type="InterPro" id="IPR001757">
    <property type="entry name" value="P_typ_ATPase"/>
</dbReference>
<dbReference type="SUPFAM" id="SSF81665">
    <property type="entry name" value="Calcium ATPase, transmembrane domain M"/>
    <property type="match status" value="1"/>
</dbReference>
<dbReference type="GO" id="GO:0005524">
    <property type="term" value="F:ATP binding"/>
    <property type="evidence" value="ECO:0007669"/>
    <property type="project" value="UniProtKB-UniRule"/>
</dbReference>
<keyword evidence="10" id="KW-1278">Translocase</keyword>
<dbReference type="PANTHER" id="PTHR43079:SF1">
    <property type="entry name" value="CADMIUM_ZINC-TRANSPORTING ATPASE HMA1, CHLOROPLASTIC-RELATED"/>
    <property type="match status" value="1"/>
</dbReference>
<keyword evidence="8 14" id="KW-0067">ATP-binding</keyword>
<evidence type="ECO:0000313" key="16">
    <source>
        <dbReference type="EMBL" id="QHB52122.1"/>
    </source>
</evidence>
<dbReference type="GeneID" id="69058293"/>
<dbReference type="SMR" id="A0A6P1E8P4"/>
<dbReference type="InterPro" id="IPR051949">
    <property type="entry name" value="Cation_Transport_ATPase"/>
</dbReference>
<evidence type="ECO:0000259" key="15">
    <source>
        <dbReference type="Pfam" id="PF00122"/>
    </source>
</evidence>
<evidence type="ECO:0000256" key="9">
    <source>
        <dbReference type="ARBA" id="ARBA00022842"/>
    </source>
</evidence>
<feature type="domain" description="P-type ATPase A" evidence="15">
    <location>
        <begin position="121"/>
        <end position="223"/>
    </location>
</feature>
<dbReference type="InterPro" id="IPR059000">
    <property type="entry name" value="ATPase_P-type_domA"/>
</dbReference>
<dbReference type="InterPro" id="IPR008250">
    <property type="entry name" value="ATPase_P-typ_transduc_dom_A_sf"/>
</dbReference>
<sequence length="647" mass="70096">MKKLKMTTKLYFFGLILYLLDLVLMFSGFNSAIVTSLFLIATVSSGYHVIFEGFEKTILESKRTSRFMPNIHLLMSLGAVGAILIGSYEEAALLVLIFAGAHFLEEFAEGKSRREIKALLEMTPVKAKRIDDDGKASEISVNDVKIGDRIQVQNGDEVPIDGQIISGQPAINESAINGESIPREKGPGDNVFAGTVNGNATFMMTATKRNDETVLAKILKLVEQSQSHLSKTATRIKLLEPKYVTAVLILFPLVLAAGYWGFNWGLNVSLYRSIVFLISASPCAFAAAAVPATLSALSQLAKKGVLFKGGSYLSNLAELETVAFDKTGTLTKGEPEVTDFYLVDSKDKDKLTNIIFAIESQINHPLAAAIASHFVPTERLQVDVSNEIGKGVQAVYGSKVYAIKKPSLFSEVSSLIDKKMRQFAGEGKTVVYLAENDKVIGLIALMDTPNERSKQTIQFLKDQQIHTMMITGDSKQTGEAVGQLLGIDEVITNVLPEQKVDVIKQQKAQGKVTGMVGDGVNDAPALVTADIGTAMGDGTDVAVDVADVVLMKNDLSKFVTSYEVSKRLKKVVWQNIIFALVVVMVLVGLNFFGLMTIGLGVFMHEGSTLLVILNGLRLLKGNKDSNVSVTKQTEPTLGQKMNPAIKG</sequence>
<dbReference type="InterPro" id="IPR023298">
    <property type="entry name" value="ATPase_P-typ_TM_dom_sf"/>
</dbReference>
<keyword evidence="13 14" id="KW-0472">Membrane</keyword>
<dbReference type="PRINTS" id="PR00120">
    <property type="entry name" value="HATPASE"/>
</dbReference>
<dbReference type="SUPFAM" id="SSF56784">
    <property type="entry name" value="HAD-like"/>
    <property type="match status" value="1"/>
</dbReference>
<dbReference type="SFLD" id="SFLDF00027">
    <property type="entry name" value="p-type_atpase"/>
    <property type="match status" value="1"/>
</dbReference>
<dbReference type="PROSITE" id="PS00154">
    <property type="entry name" value="ATPASE_E1_E2"/>
    <property type="match status" value="1"/>
</dbReference>
<dbReference type="FunFam" id="2.70.150.10:FF:000020">
    <property type="entry name" value="Copper-exporting P-type ATPase A"/>
    <property type="match status" value="1"/>
</dbReference>
<dbReference type="PANTHER" id="PTHR43079">
    <property type="entry name" value="PROBABLE CADMIUM/ZINC-TRANSPORTING ATPASE HMA1"/>
    <property type="match status" value="1"/>
</dbReference>
<dbReference type="GO" id="GO:0005886">
    <property type="term" value="C:plasma membrane"/>
    <property type="evidence" value="ECO:0007669"/>
    <property type="project" value="UniProtKB-SubCell"/>
</dbReference>
<dbReference type="InterPro" id="IPR023214">
    <property type="entry name" value="HAD_sf"/>
</dbReference>
<keyword evidence="9" id="KW-0460">Magnesium</keyword>
<dbReference type="NCBIfam" id="TIGR01525">
    <property type="entry name" value="ATPase-IB_hvy"/>
    <property type="match status" value="1"/>
</dbReference>
<evidence type="ECO:0000256" key="13">
    <source>
        <dbReference type="ARBA" id="ARBA00023136"/>
    </source>
</evidence>
<dbReference type="InterPro" id="IPR027256">
    <property type="entry name" value="P-typ_ATPase_IB"/>
</dbReference>
<dbReference type="GO" id="GO:0016887">
    <property type="term" value="F:ATP hydrolysis activity"/>
    <property type="evidence" value="ECO:0007669"/>
    <property type="project" value="InterPro"/>
</dbReference>
<evidence type="ECO:0000256" key="6">
    <source>
        <dbReference type="ARBA" id="ARBA00022741"/>
    </source>
</evidence>
<dbReference type="GO" id="GO:0019829">
    <property type="term" value="F:ATPase-coupled monoatomic cation transmembrane transporter activity"/>
    <property type="evidence" value="ECO:0007669"/>
    <property type="project" value="InterPro"/>
</dbReference>
<keyword evidence="12" id="KW-0186">Copper</keyword>
<evidence type="ECO:0000256" key="5">
    <source>
        <dbReference type="ARBA" id="ARBA00022723"/>
    </source>
</evidence>
<dbReference type="InterPro" id="IPR044492">
    <property type="entry name" value="P_typ_ATPase_HD_dom"/>
</dbReference>
<feature type="transmembrane region" description="Helical" evidence="14">
    <location>
        <begin position="12"/>
        <end position="29"/>
    </location>
</feature>
<dbReference type="InterPro" id="IPR036412">
    <property type="entry name" value="HAD-like_sf"/>
</dbReference>
<evidence type="ECO:0000256" key="3">
    <source>
        <dbReference type="ARBA" id="ARBA00022475"/>
    </source>
</evidence>
<name>A0A6P1E8P4_LENHI</name>
<dbReference type="Gene3D" id="3.40.1110.10">
    <property type="entry name" value="Calcium-transporting ATPase, cytoplasmic domain N"/>
    <property type="match status" value="1"/>
</dbReference>
<dbReference type="SFLD" id="SFLDG00002">
    <property type="entry name" value="C1.7:_P-type_atpase_like"/>
    <property type="match status" value="1"/>
</dbReference>
<dbReference type="Gene3D" id="2.70.150.10">
    <property type="entry name" value="Calcium-transporting ATPase, cytoplasmic transduction domain A"/>
    <property type="match status" value="1"/>
</dbReference>
<evidence type="ECO:0000313" key="17">
    <source>
        <dbReference type="Proteomes" id="UP000465035"/>
    </source>
</evidence>
<evidence type="ECO:0000256" key="14">
    <source>
        <dbReference type="RuleBase" id="RU362081"/>
    </source>
</evidence>
<reference evidence="16 17" key="1">
    <citation type="submission" date="2019-12" db="EMBL/GenBank/DDBJ databases">
        <title>Lactobacillus hilgardii FLUB.</title>
        <authorList>
            <person name="Gustaw K."/>
        </authorList>
    </citation>
    <scope>NUCLEOTIDE SEQUENCE [LARGE SCALE GENOMIC DNA]</scope>
    <source>
        <strain evidence="16 17">FLUB</strain>
    </source>
</reference>
<dbReference type="RefSeq" id="WP_003554122.1">
    <property type="nucleotide sequence ID" value="NZ_CABKOL010000102.1"/>
</dbReference>
<dbReference type="InterPro" id="IPR018303">
    <property type="entry name" value="ATPase_P-typ_P_site"/>
</dbReference>
<dbReference type="Gene3D" id="3.40.50.1000">
    <property type="entry name" value="HAD superfamily/HAD-like"/>
    <property type="match status" value="1"/>
</dbReference>
<comment type="similarity">
    <text evidence="2 14">Belongs to the cation transport ATPase (P-type) (TC 3.A.3) family. Type IB subfamily.</text>
</comment>